<dbReference type="Pfam" id="PF01729">
    <property type="entry name" value="QRPTase_C"/>
    <property type="match status" value="1"/>
</dbReference>
<comment type="caution">
    <text evidence="13">The sequence shown here is derived from an EMBL/GenBank/DDBJ whole genome shotgun (WGS) entry which is preliminary data.</text>
</comment>
<dbReference type="InterPro" id="IPR004393">
    <property type="entry name" value="NadC"/>
</dbReference>
<dbReference type="PIRSF" id="PIRSF006250">
    <property type="entry name" value="NadC_ModD"/>
    <property type="match status" value="1"/>
</dbReference>
<evidence type="ECO:0000313" key="14">
    <source>
        <dbReference type="Proteomes" id="UP000823631"/>
    </source>
</evidence>
<dbReference type="GO" id="GO:0005737">
    <property type="term" value="C:cytoplasm"/>
    <property type="evidence" value="ECO:0007669"/>
    <property type="project" value="TreeGrafter"/>
</dbReference>
<evidence type="ECO:0000259" key="11">
    <source>
        <dbReference type="Pfam" id="PF01729"/>
    </source>
</evidence>
<evidence type="ECO:0000259" key="12">
    <source>
        <dbReference type="Pfam" id="PF02749"/>
    </source>
</evidence>
<accession>A0A9D9DCW6</accession>
<keyword evidence="6 9" id="KW-0328">Glycosyltransferase</keyword>
<dbReference type="EMBL" id="JADINH010000197">
    <property type="protein sequence ID" value="MBO8416713.1"/>
    <property type="molecule type" value="Genomic_DNA"/>
</dbReference>
<dbReference type="InterPro" id="IPR013785">
    <property type="entry name" value="Aldolase_TIM"/>
</dbReference>
<name>A0A9D9DCW6_9GAMM</name>
<dbReference type="InterPro" id="IPR002638">
    <property type="entry name" value="Quinolinate_PRibosylTrfase_C"/>
</dbReference>
<dbReference type="PANTHER" id="PTHR32179">
    <property type="entry name" value="NICOTINATE-NUCLEOTIDE PYROPHOSPHORYLASE [CARBOXYLATING]"/>
    <property type="match status" value="1"/>
</dbReference>
<dbReference type="SUPFAM" id="SSF51690">
    <property type="entry name" value="Nicotinate/Quinolinate PRTase C-terminal domain-like"/>
    <property type="match status" value="1"/>
</dbReference>
<dbReference type="SUPFAM" id="SSF54675">
    <property type="entry name" value="Nicotinate/Quinolinate PRTase N-terminal domain-like"/>
    <property type="match status" value="1"/>
</dbReference>
<keyword evidence="7 9" id="KW-0808">Transferase</keyword>
<dbReference type="PANTHER" id="PTHR32179:SF3">
    <property type="entry name" value="NICOTINATE-NUCLEOTIDE PYROPHOSPHORYLASE [CARBOXYLATING]"/>
    <property type="match status" value="1"/>
</dbReference>
<dbReference type="Gene3D" id="3.90.1170.20">
    <property type="entry name" value="Quinolinate phosphoribosyl transferase, N-terminal domain"/>
    <property type="match status" value="1"/>
</dbReference>
<organism evidence="13 14">
    <name type="scientific">Candidatus Avisuccinivibrio stercorigallinarum</name>
    <dbReference type="NCBI Taxonomy" id="2840704"/>
    <lineage>
        <taxon>Bacteria</taxon>
        <taxon>Pseudomonadati</taxon>
        <taxon>Pseudomonadota</taxon>
        <taxon>Gammaproteobacteria</taxon>
        <taxon>Aeromonadales</taxon>
        <taxon>Succinivibrionaceae</taxon>
        <taxon>Succinivibrionaceae incertae sedis</taxon>
        <taxon>Candidatus Avisuccinivibrio</taxon>
    </lineage>
</organism>
<evidence type="ECO:0000256" key="10">
    <source>
        <dbReference type="PIRSR" id="PIRSR006250-1"/>
    </source>
</evidence>
<feature type="binding site" evidence="10">
    <location>
        <position position="200"/>
    </location>
    <ligand>
        <name>substrate</name>
    </ligand>
</feature>
<evidence type="ECO:0000256" key="5">
    <source>
        <dbReference type="ARBA" id="ARBA00022642"/>
    </source>
</evidence>
<evidence type="ECO:0000256" key="1">
    <source>
        <dbReference type="ARBA" id="ARBA00003237"/>
    </source>
</evidence>
<evidence type="ECO:0000256" key="2">
    <source>
        <dbReference type="ARBA" id="ARBA00004893"/>
    </source>
</evidence>
<feature type="binding site" evidence="10">
    <location>
        <position position="221"/>
    </location>
    <ligand>
        <name>substrate</name>
    </ligand>
</feature>
<dbReference type="AlphaFoldDB" id="A0A9D9DCW6"/>
<dbReference type="InterPro" id="IPR036068">
    <property type="entry name" value="Nicotinate_pribotase-like_C"/>
</dbReference>
<feature type="binding site" evidence="10">
    <location>
        <position position="159"/>
    </location>
    <ligand>
        <name>substrate</name>
    </ligand>
</feature>
<feature type="binding site" evidence="10">
    <location>
        <position position="102"/>
    </location>
    <ligand>
        <name>substrate</name>
    </ligand>
</feature>
<evidence type="ECO:0000256" key="4">
    <source>
        <dbReference type="ARBA" id="ARBA00011944"/>
    </source>
</evidence>
<feature type="binding site" evidence="10">
    <location>
        <begin position="135"/>
        <end position="137"/>
    </location>
    <ligand>
        <name>substrate</name>
    </ligand>
</feature>
<dbReference type="NCBIfam" id="TIGR00078">
    <property type="entry name" value="nadC"/>
    <property type="match status" value="1"/>
</dbReference>
<comment type="pathway">
    <text evidence="2">Cofactor biosynthesis; NAD(+) biosynthesis; nicotinate D-ribonucleotide from quinolinate: step 1/1.</text>
</comment>
<dbReference type="CDD" id="cd01572">
    <property type="entry name" value="QPRTase"/>
    <property type="match status" value="1"/>
</dbReference>
<gene>
    <name evidence="13" type="primary">nadC</name>
    <name evidence="13" type="ORF">IAB19_10065</name>
</gene>
<protein>
    <recommendedName>
        <fullName evidence="4">nicotinate-nucleotide diphosphorylase (carboxylating)</fullName>
        <ecNumber evidence="4">2.4.2.19</ecNumber>
    </recommendedName>
    <alternativeName>
        <fullName evidence="8">Quinolinate phosphoribosyltransferase [decarboxylating]</fullName>
    </alternativeName>
</protein>
<dbReference type="GO" id="GO:0009435">
    <property type="term" value="P:NAD+ biosynthetic process"/>
    <property type="evidence" value="ECO:0007669"/>
    <property type="project" value="InterPro"/>
</dbReference>
<comment type="function">
    <text evidence="1">Involved in the catabolism of quinolinic acid (QA).</text>
</comment>
<feature type="binding site" evidence="10">
    <location>
        <begin position="244"/>
        <end position="246"/>
    </location>
    <ligand>
        <name>substrate</name>
    </ligand>
</feature>
<evidence type="ECO:0000313" key="13">
    <source>
        <dbReference type="EMBL" id="MBO8416713.1"/>
    </source>
</evidence>
<dbReference type="Gene3D" id="3.20.20.70">
    <property type="entry name" value="Aldolase class I"/>
    <property type="match status" value="1"/>
</dbReference>
<comment type="similarity">
    <text evidence="3 9">Belongs to the NadC/ModD family.</text>
</comment>
<proteinExistence type="inferred from homology"/>
<evidence type="ECO:0000256" key="7">
    <source>
        <dbReference type="ARBA" id="ARBA00022679"/>
    </source>
</evidence>
<dbReference type="Pfam" id="PF02749">
    <property type="entry name" value="QRPTase_N"/>
    <property type="match status" value="1"/>
</dbReference>
<evidence type="ECO:0000256" key="8">
    <source>
        <dbReference type="ARBA" id="ARBA00033102"/>
    </source>
</evidence>
<dbReference type="Proteomes" id="UP000823631">
    <property type="component" value="Unassembled WGS sequence"/>
</dbReference>
<feature type="domain" description="Quinolinate phosphoribosyl transferase C-terminal" evidence="11">
    <location>
        <begin position="115"/>
        <end position="280"/>
    </location>
</feature>
<dbReference type="EC" id="2.4.2.19" evidence="4"/>
<evidence type="ECO:0000256" key="9">
    <source>
        <dbReference type="PIRNR" id="PIRNR006250"/>
    </source>
</evidence>
<keyword evidence="5" id="KW-0662">Pyridine nucleotide biosynthesis</keyword>
<dbReference type="InterPro" id="IPR037128">
    <property type="entry name" value="Quinolinate_PRibosylTase_N_sf"/>
</dbReference>
<dbReference type="FunFam" id="3.20.20.70:FF:000030">
    <property type="entry name" value="Nicotinate-nucleotide pyrophosphorylase, carboxylating"/>
    <property type="match status" value="1"/>
</dbReference>
<dbReference type="InterPro" id="IPR027277">
    <property type="entry name" value="NadC/ModD"/>
</dbReference>
<dbReference type="InterPro" id="IPR022412">
    <property type="entry name" value="Quinolinate_PRibosylTrfase_N"/>
</dbReference>
<feature type="domain" description="Quinolinate phosphoribosyl transferase N-terminal" evidence="12">
    <location>
        <begin position="27"/>
        <end position="112"/>
    </location>
</feature>
<dbReference type="GO" id="GO:0034213">
    <property type="term" value="P:quinolinate catabolic process"/>
    <property type="evidence" value="ECO:0007669"/>
    <property type="project" value="TreeGrafter"/>
</dbReference>
<feature type="binding site" evidence="10">
    <location>
        <begin position="265"/>
        <end position="267"/>
    </location>
    <ligand>
        <name>substrate</name>
    </ligand>
</feature>
<feature type="binding site" evidence="10">
    <location>
        <position position="169"/>
    </location>
    <ligand>
        <name>substrate</name>
    </ligand>
</feature>
<reference evidence="13" key="2">
    <citation type="journal article" date="2021" name="PeerJ">
        <title>Extensive microbial diversity within the chicken gut microbiome revealed by metagenomics and culture.</title>
        <authorList>
            <person name="Gilroy R."/>
            <person name="Ravi A."/>
            <person name="Getino M."/>
            <person name="Pursley I."/>
            <person name="Horton D.L."/>
            <person name="Alikhan N.F."/>
            <person name="Baker D."/>
            <person name="Gharbi K."/>
            <person name="Hall N."/>
            <person name="Watson M."/>
            <person name="Adriaenssens E.M."/>
            <person name="Foster-Nyarko E."/>
            <person name="Jarju S."/>
            <person name="Secka A."/>
            <person name="Antonio M."/>
            <person name="Oren A."/>
            <person name="Chaudhuri R.R."/>
            <person name="La Ragione R."/>
            <person name="Hildebrand F."/>
            <person name="Pallen M.J."/>
        </authorList>
    </citation>
    <scope>NUCLEOTIDE SEQUENCE</scope>
    <source>
        <strain evidence="13">17213</strain>
    </source>
</reference>
<evidence type="ECO:0000256" key="6">
    <source>
        <dbReference type="ARBA" id="ARBA00022676"/>
    </source>
</evidence>
<sequence>MSTDEITLSVQTALKEDLGGTLDPRADLTSALIPEGTSCEAVIITREAGIFCGRAWVEEVYRILAGDKVSLEFLAEDGSKIAPGQEIVRLKGDARLVLTGERTALNFLQSLSGAATTVSAYTAAIAGTATKLLDTRKTIPGLRKALKYAVTCGGGHNHRMGLHDMYLIKENHIIACGSISKAVAKAKELRPSADVEIEVEVASLKELQEAIDAGVDIVMLDNFEFEDMEKAVALNDHRCRLEISGNVTIDTIASFAAIGIDYISVGALTKNLRALDMSLRLISEQQAAKPAEDEDQAAADTAKVVISDKESVI</sequence>
<reference evidence="13" key="1">
    <citation type="submission" date="2020-10" db="EMBL/GenBank/DDBJ databases">
        <authorList>
            <person name="Gilroy R."/>
        </authorList>
    </citation>
    <scope>NUCLEOTIDE SEQUENCE</scope>
    <source>
        <strain evidence="13">17213</strain>
    </source>
</reference>
<evidence type="ECO:0000256" key="3">
    <source>
        <dbReference type="ARBA" id="ARBA00009400"/>
    </source>
</evidence>
<dbReference type="GO" id="GO:0004514">
    <property type="term" value="F:nicotinate-nucleotide diphosphorylase (carboxylating) activity"/>
    <property type="evidence" value="ECO:0007669"/>
    <property type="project" value="UniProtKB-EC"/>
</dbReference>